<feature type="active site" evidence="5">
    <location>
        <position position="73"/>
    </location>
</feature>
<evidence type="ECO:0000256" key="7">
    <source>
        <dbReference type="RuleBase" id="RU000417"/>
    </source>
</evidence>
<dbReference type="GO" id="GO:0003886">
    <property type="term" value="F:DNA (cytosine-5-)-methyltransferase activity"/>
    <property type="evidence" value="ECO:0007669"/>
    <property type="project" value="UniProtKB-EC"/>
</dbReference>
<comment type="similarity">
    <text evidence="5 6">Belongs to the class I-like SAM-binding methyltransferase superfamily. C5-methyltransferase family.</text>
</comment>
<dbReference type="Gene3D" id="3.40.50.150">
    <property type="entry name" value="Vaccinia Virus protein VP39"/>
    <property type="match status" value="1"/>
</dbReference>
<keyword evidence="2 5" id="KW-0808">Transferase</keyword>
<evidence type="ECO:0000256" key="5">
    <source>
        <dbReference type="PROSITE-ProRule" id="PRU01016"/>
    </source>
</evidence>
<dbReference type="CDD" id="cd00315">
    <property type="entry name" value="Cyt_C5_DNA_methylase"/>
    <property type="match status" value="1"/>
</dbReference>
<evidence type="ECO:0000256" key="2">
    <source>
        <dbReference type="ARBA" id="ARBA00022679"/>
    </source>
</evidence>
<dbReference type="PROSITE" id="PS00095">
    <property type="entry name" value="C5_MTASE_2"/>
    <property type="match status" value="1"/>
</dbReference>
<dbReference type="PANTHER" id="PTHR46098">
    <property type="entry name" value="TRNA (CYTOSINE(38)-C(5))-METHYLTRANSFERASE"/>
    <property type="match status" value="1"/>
</dbReference>
<keyword evidence="4" id="KW-0680">Restriction system</keyword>
<dbReference type="EC" id="2.1.1.37" evidence="7"/>
<dbReference type="NCBIfam" id="TIGR00675">
    <property type="entry name" value="dcm"/>
    <property type="match status" value="1"/>
</dbReference>
<keyword evidence="1 5" id="KW-0489">Methyltransferase</keyword>
<name>A0A1F5E569_9BACT</name>
<dbReference type="GO" id="GO:0032259">
    <property type="term" value="P:methylation"/>
    <property type="evidence" value="ECO:0007669"/>
    <property type="project" value="UniProtKB-KW"/>
</dbReference>
<dbReference type="STRING" id="1797457.A2160_00240"/>
<dbReference type="Gene3D" id="3.90.120.10">
    <property type="entry name" value="DNA Methylase, subunit A, domain 2"/>
    <property type="match status" value="1"/>
</dbReference>
<dbReference type="Proteomes" id="UP000177006">
    <property type="component" value="Unassembled WGS sequence"/>
</dbReference>
<dbReference type="AlphaFoldDB" id="A0A1F5E569"/>
<reference evidence="8 9" key="1">
    <citation type="journal article" date="2016" name="Nat. Commun.">
        <title>Thousands of microbial genomes shed light on interconnected biogeochemical processes in an aquifer system.</title>
        <authorList>
            <person name="Anantharaman K."/>
            <person name="Brown C.T."/>
            <person name="Hug L.A."/>
            <person name="Sharon I."/>
            <person name="Castelle C.J."/>
            <person name="Probst A.J."/>
            <person name="Thomas B.C."/>
            <person name="Singh A."/>
            <person name="Wilkins M.J."/>
            <person name="Karaoz U."/>
            <person name="Brodie E.L."/>
            <person name="Williams K.H."/>
            <person name="Hubbard S.S."/>
            <person name="Banfield J.F."/>
        </authorList>
    </citation>
    <scope>NUCLEOTIDE SEQUENCE [LARGE SCALE GENOMIC DNA]</scope>
</reference>
<organism evidence="8 9">
    <name type="scientific">Candidatus Beckwithbacteria bacterium RBG_13_42_9</name>
    <dbReference type="NCBI Taxonomy" id="1797457"/>
    <lineage>
        <taxon>Bacteria</taxon>
        <taxon>Candidatus Beckwithiibacteriota</taxon>
    </lineage>
</organism>
<evidence type="ECO:0000256" key="1">
    <source>
        <dbReference type="ARBA" id="ARBA00022603"/>
    </source>
</evidence>
<dbReference type="InterPro" id="IPR018117">
    <property type="entry name" value="C5_DNA_meth_AS"/>
</dbReference>
<accession>A0A1F5E569</accession>
<evidence type="ECO:0000313" key="9">
    <source>
        <dbReference type="Proteomes" id="UP000177006"/>
    </source>
</evidence>
<evidence type="ECO:0000256" key="6">
    <source>
        <dbReference type="RuleBase" id="RU000416"/>
    </source>
</evidence>
<gene>
    <name evidence="8" type="ORF">A2160_00240</name>
</gene>
<dbReference type="PANTHER" id="PTHR46098:SF1">
    <property type="entry name" value="TRNA (CYTOSINE(38)-C(5))-METHYLTRANSFERASE"/>
    <property type="match status" value="1"/>
</dbReference>
<dbReference type="PRINTS" id="PR00105">
    <property type="entry name" value="C5METTRFRASE"/>
</dbReference>
<dbReference type="InterPro" id="IPR029063">
    <property type="entry name" value="SAM-dependent_MTases_sf"/>
</dbReference>
<dbReference type="InterPro" id="IPR001525">
    <property type="entry name" value="C5_MeTfrase"/>
</dbReference>
<proteinExistence type="inferred from homology"/>
<dbReference type="GO" id="GO:0009307">
    <property type="term" value="P:DNA restriction-modification system"/>
    <property type="evidence" value="ECO:0007669"/>
    <property type="project" value="UniProtKB-KW"/>
</dbReference>
<comment type="catalytic activity">
    <reaction evidence="7">
        <text>a 2'-deoxycytidine in DNA + S-adenosyl-L-methionine = a 5-methyl-2'-deoxycytidine in DNA + S-adenosyl-L-homocysteine + H(+)</text>
        <dbReference type="Rhea" id="RHEA:13681"/>
        <dbReference type="Rhea" id="RHEA-COMP:11369"/>
        <dbReference type="Rhea" id="RHEA-COMP:11370"/>
        <dbReference type="ChEBI" id="CHEBI:15378"/>
        <dbReference type="ChEBI" id="CHEBI:57856"/>
        <dbReference type="ChEBI" id="CHEBI:59789"/>
        <dbReference type="ChEBI" id="CHEBI:85452"/>
        <dbReference type="ChEBI" id="CHEBI:85454"/>
        <dbReference type="EC" id="2.1.1.37"/>
    </reaction>
</comment>
<dbReference type="SUPFAM" id="SSF53335">
    <property type="entry name" value="S-adenosyl-L-methionine-dependent methyltransferases"/>
    <property type="match status" value="1"/>
</dbReference>
<evidence type="ECO:0000313" key="8">
    <source>
        <dbReference type="EMBL" id="OGD62515.1"/>
    </source>
</evidence>
<evidence type="ECO:0000256" key="3">
    <source>
        <dbReference type="ARBA" id="ARBA00022691"/>
    </source>
</evidence>
<dbReference type="EMBL" id="MEZK01000021">
    <property type="protein sequence ID" value="OGD62515.1"/>
    <property type="molecule type" value="Genomic_DNA"/>
</dbReference>
<dbReference type="InterPro" id="IPR050750">
    <property type="entry name" value="C5-MTase"/>
</dbReference>
<comment type="caution">
    <text evidence="8">The sequence shown here is derived from an EMBL/GenBank/DDBJ whole genome shotgun (WGS) entry which is preliminary data.</text>
</comment>
<dbReference type="PROSITE" id="PS00094">
    <property type="entry name" value="C5_MTASE_1"/>
    <property type="match status" value="1"/>
</dbReference>
<evidence type="ECO:0000256" key="4">
    <source>
        <dbReference type="ARBA" id="ARBA00022747"/>
    </source>
</evidence>
<dbReference type="InterPro" id="IPR031303">
    <property type="entry name" value="C5_meth_CS"/>
</dbReference>
<keyword evidence="3 5" id="KW-0949">S-adenosyl-L-methionine</keyword>
<dbReference type="Pfam" id="PF00145">
    <property type="entry name" value="DNA_methylase"/>
    <property type="match status" value="1"/>
</dbReference>
<protein>
    <recommendedName>
        <fullName evidence="7">Cytosine-specific methyltransferase</fullName>
        <ecNumber evidence="7">2.1.1.37</ecNumber>
    </recommendedName>
</protein>
<dbReference type="PROSITE" id="PS51679">
    <property type="entry name" value="SAM_MT_C5"/>
    <property type="match status" value="1"/>
</dbReference>
<sequence>MYKTLDLFAGIGGIRLGFEEYDFKTVFANDFDKFCKNTYDLNFDSTRLTVEDIRKIKTKELPKFDFILAGFPCQAFSIAGYRHGFNDKKGRGDLFFEIARIIDEAKPIGFLLENVKNLKGHDKGRTFRIISQTLSDLGYYTKDAILNTKDYGNVPQNRERIYIVGFKSKELIDKFSFPDKTELKTHVADVLEKDVDEKYYYNGKPLYERIKNDVRIEGKVYQWRRKYVRENKNGVCPTLTANMGMGGHNVPIIKDKKGIRKLTPRECARLQGFPDNYLLPDNLADSRLYKQIGNSVSIPVIKAVAEQIVKVLKGEVKEYQQSLAI</sequence>